<evidence type="ECO:0000313" key="3">
    <source>
        <dbReference type="EMBL" id="ADE36251.1"/>
    </source>
</evidence>
<proteinExistence type="predicted"/>
<keyword evidence="4" id="KW-1185">Reference proteome</keyword>
<dbReference type="GeneID" id="8982884"/>
<dbReference type="KEGG" id="mmh:Mmah_0727"/>
<name>D5EAQ0_METMS</name>
<sequence precursor="true">MIKIVVVTLTLLLFLAAGMAGAWQPETCKDCHLEKYNIWNASAHAESLKAAGGSVVDIERCTECHVESSIKKAWGRDDVEATIEPITCEVCHNPPDAGYDAHLDTPSAHIPEVTLSAEMCGNCHKDSHHPIIEEWDEYGTESFDMDSMASHSEPTNVAEPFILNRDNSCVSCKSTDGAIPSLEDESIYGLNLNDVPQPEDVEEWRVTCVACHEPHSAEYHIEGALLCGNCHNGMGATADGMTTEIHHPNWEMYNDSIYRTGNHPETGCSDCHMASREYNDTTHQPAVTGHTFDYEPELLFSSESSSECYDCHDEEFAEVIETKQGLIAERIEEVKTVQNNASVALENLNGTASYEKNLENYNNAVFYMHFVEEDGSLGIHNMEKANEYLDKSDKLFNSVTESEEPVEQPGFEAIVAVFGLMFMFWITKRRD</sequence>
<evidence type="ECO:0000313" key="4">
    <source>
        <dbReference type="Proteomes" id="UP000001059"/>
    </source>
</evidence>
<gene>
    <name evidence="3" type="ordered locus">Mmah_0727</name>
</gene>
<dbReference type="Gene3D" id="1.20.140.10">
    <property type="entry name" value="Butyryl-CoA Dehydrogenase, subunit A, domain 3"/>
    <property type="match status" value="1"/>
</dbReference>
<evidence type="ECO:0000256" key="1">
    <source>
        <dbReference type="ARBA" id="ARBA00022729"/>
    </source>
</evidence>
<protein>
    <recommendedName>
        <fullName evidence="2">Cytochrome c-552/4 domain-containing protein</fullName>
    </recommendedName>
</protein>
<dbReference type="SUPFAM" id="SSF48695">
    <property type="entry name" value="Multiheme cytochromes"/>
    <property type="match status" value="1"/>
</dbReference>
<dbReference type="HOGENOM" id="CLU_690040_0_0_2"/>
<dbReference type="RefSeq" id="WP_013037194.1">
    <property type="nucleotide sequence ID" value="NC_014002.1"/>
</dbReference>
<dbReference type="InterPro" id="IPR023155">
    <property type="entry name" value="Cyt_c-552/4"/>
</dbReference>
<dbReference type="InterPro" id="IPR036280">
    <property type="entry name" value="Multihaem_cyt_sf"/>
</dbReference>
<feature type="domain" description="Cytochrome c-552/4" evidence="2">
    <location>
        <begin position="27"/>
        <end position="92"/>
    </location>
</feature>
<dbReference type="EMBL" id="CP001994">
    <property type="protein sequence ID" value="ADE36251.1"/>
    <property type="molecule type" value="Genomic_DNA"/>
</dbReference>
<dbReference type="Pfam" id="PF13435">
    <property type="entry name" value="Cytochrome_C554"/>
    <property type="match status" value="1"/>
</dbReference>
<reference evidence="3 4" key="1">
    <citation type="submission" date="2010-03" db="EMBL/GenBank/DDBJ databases">
        <title>The complete genome of Methanohalophilus mahii DSM 5219.</title>
        <authorList>
            <consortium name="US DOE Joint Genome Institute (JGI-PGF)"/>
            <person name="Lucas S."/>
            <person name="Copeland A."/>
            <person name="Lapidus A."/>
            <person name="Glavina del Rio T."/>
            <person name="Dalin E."/>
            <person name="Tice H."/>
            <person name="Bruce D."/>
            <person name="Goodwin L."/>
            <person name="Pitluck S."/>
            <person name="Kyrpides N."/>
            <person name="Mavromatis K."/>
            <person name="Ivanova N."/>
            <person name="Lykidis A."/>
            <person name="Saunders E."/>
            <person name="Brettin T."/>
            <person name="Detter J.C."/>
            <person name="Han C."/>
            <person name="Land M."/>
            <person name="Hauser L."/>
            <person name="Markowitz V."/>
            <person name="Cheng J.-F."/>
            <person name="Hugenholtz P."/>
            <person name="Woyke T."/>
            <person name="Wu D."/>
            <person name="Spring S."/>
            <person name="Schneider S."/>
            <person name="Schroeder M."/>
            <person name="Klenk H.-P."/>
            <person name="Eisen J.A."/>
        </authorList>
    </citation>
    <scope>NUCLEOTIDE SEQUENCE [LARGE SCALE GENOMIC DNA]</scope>
    <source>
        <strain evidence="4">ATCC 35705 / DSM 5219 / SLP</strain>
    </source>
</reference>
<accession>D5EAQ0</accession>
<dbReference type="PANTHER" id="PTHR35038">
    <property type="entry name" value="DISSIMILATORY SULFITE REDUCTASE SIRA"/>
    <property type="match status" value="1"/>
</dbReference>
<evidence type="ECO:0000259" key="2">
    <source>
        <dbReference type="Pfam" id="PF13435"/>
    </source>
</evidence>
<dbReference type="Gene3D" id="1.10.1130.10">
    <property type="entry name" value="Flavocytochrome C3, Chain A"/>
    <property type="match status" value="1"/>
</dbReference>
<dbReference type="PANTHER" id="PTHR35038:SF8">
    <property type="entry name" value="C-TYPE POLYHEME CYTOCHROME OMCC"/>
    <property type="match status" value="1"/>
</dbReference>
<dbReference type="InterPro" id="IPR051829">
    <property type="entry name" value="Multiheme_Cytochr_ET"/>
</dbReference>
<keyword evidence="1" id="KW-0732">Signal</keyword>
<dbReference type="AlphaFoldDB" id="D5EAQ0"/>
<organism evidence="3 4">
    <name type="scientific">Methanohalophilus mahii (strain ATCC 35705 / DSM 5219 / SLP)</name>
    <dbReference type="NCBI Taxonomy" id="547558"/>
    <lineage>
        <taxon>Archaea</taxon>
        <taxon>Methanobacteriati</taxon>
        <taxon>Methanobacteriota</taxon>
        <taxon>Stenosarchaea group</taxon>
        <taxon>Methanomicrobia</taxon>
        <taxon>Methanosarcinales</taxon>
        <taxon>Methanosarcinaceae</taxon>
        <taxon>Methanohalophilus</taxon>
    </lineage>
</organism>
<dbReference type="Proteomes" id="UP000001059">
    <property type="component" value="Chromosome"/>
</dbReference>
<dbReference type="OrthoDB" id="120509at2157"/>